<dbReference type="EC" id="3.6.1.73" evidence="11"/>
<feature type="domain" description="Non-canonical purine NTP phosphatase/PRRC1" evidence="12">
    <location>
        <begin position="7"/>
        <end position="170"/>
    </location>
</feature>
<dbReference type="AlphaFoldDB" id="A0A0G1RVF2"/>
<comment type="caution">
    <text evidence="11">Lacks conserved residue(s) required for the propagation of feature annotation.</text>
</comment>
<dbReference type="GO" id="GO:0006772">
    <property type="term" value="P:thiamine metabolic process"/>
    <property type="evidence" value="ECO:0007669"/>
    <property type="project" value="TreeGrafter"/>
</dbReference>
<name>A0A0G1RVF2_9BACT</name>
<accession>A0A0G1RVF2</accession>
<keyword evidence="4 11" id="KW-0378">Hydrolase</keyword>
<reference evidence="13 14" key="1">
    <citation type="journal article" date="2015" name="Nature">
        <title>rRNA introns, odd ribosomes, and small enigmatic genomes across a large radiation of phyla.</title>
        <authorList>
            <person name="Brown C.T."/>
            <person name="Hug L.A."/>
            <person name="Thomas B.C."/>
            <person name="Sharon I."/>
            <person name="Castelle C.J."/>
            <person name="Singh A."/>
            <person name="Wilkins M.J."/>
            <person name="Williams K.H."/>
            <person name="Banfield J.F."/>
        </authorList>
    </citation>
    <scope>NUCLEOTIDE SEQUENCE [LARGE SCALE GENOMIC DNA]</scope>
</reference>
<keyword evidence="7 11" id="KW-0464">Manganese</keyword>
<evidence type="ECO:0000256" key="1">
    <source>
        <dbReference type="ARBA" id="ARBA00001936"/>
    </source>
</evidence>
<evidence type="ECO:0000256" key="11">
    <source>
        <dbReference type="HAMAP-Rule" id="MF_00648"/>
    </source>
</evidence>
<gene>
    <name evidence="13" type="ORF">UX45_C0006G0015</name>
</gene>
<dbReference type="GO" id="GO:0009117">
    <property type="term" value="P:nucleotide metabolic process"/>
    <property type="evidence" value="ECO:0007669"/>
    <property type="project" value="UniProtKB-KW"/>
</dbReference>
<protein>
    <recommendedName>
        <fullName evidence="11">Probable inosine/xanthosine triphosphatase</fullName>
        <shortName evidence="11">ITPase/XTPase</shortName>
        <ecNumber evidence="11">3.6.1.73</ecNumber>
    </recommendedName>
    <alternativeName>
        <fullName evidence="11">Non-canonical purine NTP phosphatase</fullName>
    </alternativeName>
    <alternativeName>
        <fullName evidence="11">Non-standard purine NTP phosphatase</fullName>
    </alternativeName>
    <alternativeName>
        <fullName evidence="11">Nucleoside-triphosphate phosphatase</fullName>
        <shortName evidence="11">NTPase</shortName>
    </alternativeName>
</protein>
<organism evidence="13 14">
    <name type="scientific">Candidatus Uhrbacteria bacterium GW2011_GWF2_46_218</name>
    <dbReference type="NCBI Taxonomy" id="1619001"/>
    <lineage>
        <taxon>Bacteria</taxon>
        <taxon>Candidatus Uhriibacteriota</taxon>
    </lineage>
</organism>
<comment type="similarity">
    <text evidence="10 11">Belongs to the YjjX NTPase family.</text>
</comment>
<dbReference type="InterPro" id="IPR002786">
    <property type="entry name" value="Non_canon_purine_NTPase"/>
</dbReference>
<dbReference type="SUPFAM" id="SSF52972">
    <property type="entry name" value="ITPase-like"/>
    <property type="match status" value="1"/>
</dbReference>
<comment type="catalytic activity">
    <reaction evidence="9 11">
        <text>XTP + H2O = XDP + phosphate + H(+)</text>
        <dbReference type="Rhea" id="RHEA:28406"/>
        <dbReference type="ChEBI" id="CHEBI:15377"/>
        <dbReference type="ChEBI" id="CHEBI:15378"/>
        <dbReference type="ChEBI" id="CHEBI:43474"/>
        <dbReference type="ChEBI" id="CHEBI:59884"/>
        <dbReference type="ChEBI" id="CHEBI:61314"/>
        <dbReference type="EC" id="3.6.1.73"/>
    </reaction>
</comment>
<dbReference type="GO" id="GO:0103023">
    <property type="term" value="F:ITPase activity"/>
    <property type="evidence" value="ECO:0007669"/>
    <property type="project" value="UniProtKB-EC"/>
</dbReference>
<dbReference type="GO" id="GO:0000166">
    <property type="term" value="F:nucleotide binding"/>
    <property type="evidence" value="ECO:0007669"/>
    <property type="project" value="UniProtKB-KW"/>
</dbReference>
<evidence type="ECO:0000256" key="2">
    <source>
        <dbReference type="ARBA" id="ARBA00022723"/>
    </source>
</evidence>
<dbReference type="GO" id="GO:0046872">
    <property type="term" value="F:metal ion binding"/>
    <property type="evidence" value="ECO:0007669"/>
    <property type="project" value="UniProtKB-KW"/>
</dbReference>
<keyword evidence="2 11" id="KW-0479">Metal-binding</keyword>
<dbReference type="PANTHER" id="PTHR34699">
    <property type="match status" value="1"/>
</dbReference>
<dbReference type="Gene3D" id="3.90.950.10">
    <property type="match status" value="1"/>
</dbReference>
<comment type="catalytic activity">
    <reaction evidence="8 11">
        <text>ITP + H2O = IDP + phosphate + H(+)</text>
        <dbReference type="Rhea" id="RHEA:28330"/>
        <dbReference type="ChEBI" id="CHEBI:15377"/>
        <dbReference type="ChEBI" id="CHEBI:15378"/>
        <dbReference type="ChEBI" id="CHEBI:43474"/>
        <dbReference type="ChEBI" id="CHEBI:58280"/>
        <dbReference type="ChEBI" id="CHEBI:61402"/>
        <dbReference type="EC" id="3.6.1.73"/>
    </reaction>
</comment>
<evidence type="ECO:0000256" key="10">
    <source>
        <dbReference type="ARBA" id="ARBA00060855"/>
    </source>
</evidence>
<dbReference type="PANTHER" id="PTHR34699:SF2">
    <property type="entry name" value="NON-CANONICAL PURINE NTP PHOSPHATASE_PRRC1 DOMAIN-CONTAINING PROTEIN"/>
    <property type="match status" value="1"/>
</dbReference>
<comment type="caution">
    <text evidence="13">The sequence shown here is derived from an EMBL/GenBank/DDBJ whole genome shotgun (WGS) entry which is preliminary data.</text>
</comment>
<dbReference type="Pfam" id="PF01931">
    <property type="entry name" value="NTPase_I-T"/>
    <property type="match status" value="1"/>
</dbReference>
<proteinExistence type="inferred from homology"/>
<keyword evidence="5 11" id="KW-0460">Magnesium</keyword>
<dbReference type="NCBIfam" id="TIGR00258">
    <property type="entry name" value="inosine/xanthosine triphosphatase"/>
    <property type="match status" value="1"/>
</dbReference>
<evidence type="ECO:0000256" key="5">
    <source>
        <dbReference type="ARBA" id="ARBA00022842"/>
    </source>
</evidence>
<dbReference type="NCBIfam" id="NF003459">
    <property type="entry name" value="PRK05074.1"/>
    <property type="match status" value="1"/>
</dbReference>
<evidence type="ECO:0000256" key="6">
    <source>
        <dbReference type="ARBA" id="ARBA00023080"/>
    </source>
</evidence>
<evidence type="ECO:0000256" key="4">
    <source>
        <dbReference type="ARBA" id="ARBA00022801"/>
    </source>
</evidence>
<comment type="subunit">
    <text evidence="11">Homodimer.</text>
</comment>
<dbReference type="InterPro" id="IPR050299">
    <property type="entry name" value="YjjX_NTPase"/>
</dbReference>
<evidence type="ECO:0000256" key="7">
    <source>
        <dbReference type="ARBA" id="ARBA00023211"/>
    </source>
</evidence>
<comment type="function">
    <text evidence="11">Phosphatase that hydrolyzes non-canonical purine nucleotides such as XTP and ITP to their respective diphosphate derivatives. Probably excludes non-canonical purines from DNA/RNA precursor pool, thus preventing their incorporation into DNA/RNA and avoiding chromosomal lesions.</text>
</comment>
<dbReference type="FunFam" id="3.90.950.10:FF:000002">
    <property type="entry name" value="Inosine/xanthosine triphosphatase"/>
    <property type="match status" value="1"/>
</dbReference>
<evidence type="ECO:0000313" key="13">
    <source>
        <dbReference type="EMBL" id="KKU33963.1"/>
    </source>
</evidence>
<dbReference type="HAMAP" id="MF_00648">
    <property type="entry name" value="Non_canon_purine_NTPase_YjjX"/>
    <property type="match status" value="1"/>
</dbReference>
<dbReference type="InterPro" id="IPR029001">
    <property type="entry name" value="ITPase-like_fam"/>
</dbReference>
<dbReference type="InterPro" id="IPR026533">
    <property type="entry name" value="NTPase/PRRC1"/>
</dbReference>
<evidence type="ECO:0000313" key="14">
    <source>
        <dbReference type="Proteomes" id="UP000034705"/>
    </source>
</evidence>
<comment type="cofactor">
    <cofactor evidence="11">
        <name>Mg(2+)</name>
        <dbReference type="ChEBI" id="CHEBI:18420"/>
    </cofactor>
    <cofactor evidence="11">
        <name>Mn(2+)</name>
        <dbReference type="ChEBI" id="CHEBI:29035"/>
    </cofactor>
    <text evidence="11">Binds 1 divalent metal cation per subunit; can use either Mg(2+) or Mn(2+).</text>
</comment>
<evidence type="ECO:0000256" key="3">
    <source>
        <dbReference type="ARBA" id="ARBA00022741"/>
    </source>
</evidence>
<keyword evidence="6 11" id="KW-0546">Nucleotide metabolism</keyword>
<sequence length="178" mass="19891">MKKIIIASKNPVKINATLIGFQNMFLQEQFEIEGVSVSSGVSDQPKNDLETYQGAWNRVNRAQDQKPGADFYVGIEGGVEEKHSGMESFAWVVVKDQDNEVGKGRTGTFFLPLQIAELIKQGKELGEADNIVFDRINAKQENGVVGILTDNIIDRTKYYTEAVVLALIPFKNKKFYCP</sequence>
<keyword evidence="3 11" id="KW-0547">Nucleotide-binding</keyword>
<comment type="cofactor">
    <cofactor evidence="1">
        <name>Mn(2+)</name>
        <dbReference type="ChEBI" id="CHEBI:29035"/>
    </cofactor>
</comment>
<evidence type="ECO:0000256" key="8">
    <source>
        <dbReference type="ARBA" id="ARBA00048174"/>
    </source>
</evidence>
<dbReference type="Proteomes" id="UP000034705">
    <property type="component" value="Unassembled WGS sequence"/>
</dbReference>
<evidence type="ECO:0000256" key="9">
    <source>
        <dbReference type="ARBA" id="ARBA00048781"/>
    </source>
</evidence>
<dbReference type="EMBL" id="LCMG01000006">
    <property type="protein sequence ID" value="KKU33963.1"/>
    <property type="molecule type" value="Genomic_DNA"/>
</dbReference>
<evidence type="ECO:0000259" key="12">
    <source>
        <dbReference type="Pfam" id="PF01931"/>
    </source>
</evidence>